<dbReference type="CDD" id="cd08414">
    <property type="entry name" value="PBP2_LTTR_aromatics_like"/>
    <property type="match status" value="1"/>
</dbReference>
<name>A0ABQ3HK19_9ACTN</name>
<dbReference type="PANTHER" id="PTHR30346">
    <property type="entry name" value="TRANSCRIPTIONAL DUAL REGULATOR HCAR-RELATED"/>
    <property type="match status" value="1"/>
</dbReference>
<evidence type="ECO:0000256" key="3">
    <source>
        <dbReference type="ARBA" id="ARBA00023125"/>
    </source>
</evidence>
<evidence type="ECO:0000256" key="4">
    <source>
        <dbReference type="ARBA" id="ARBA00023163"/>
    </source>
</evidence>
<proteinExistence type="inferred from homology"/>
<accession>A0ABQ3HK19</accession>
<dbReference type="PANTHER" id="PTHR30346:SF0">
    <property type="entry name" value="HCA OPERON TRANSCRIPTIONAL ACTIVATOR HCAR"/>
    <property type="match status" value="1"/>
</dbReference>
<dbReference type="InterPro" id="IPR036390">
    <property type="entry name" value="WH_DNA-bd_sf"/>
</dbReference>
<dbReference type="Proteomes" id="UP000597341">
    <property type="component" value="Unassembled WGS sequence"/>
</dbReference>
<organism evidence="6 7">
    <name type="scientific">Nocardioides flavus</name>
    <name type="common">ex Wang et al. 2016</name>
    <dbReference type="NCBI Taxonomy" id="2058780"/>
    <lineage>
        <taxon>Bacteria</taxon>
        <taxon>Bacillati</taxon>
        <taxon>Actinomycetota</taxon>
        <taxon>Actinomycetes</taxon>
        <taxon>Propionibacteriales</taxon>
        <taxon>Nocardioidaceae</taxon>
        <taxon>Nocardioides</taxon>
    </lineage>
</organism>
<dbReference type="SUPFAM" id="SSF53850">
    <property type="entry name" value="Periplasmic binding protein-like II"/>
    <property type="match status" value="1"/>
</dbReference>
<dbReference type="Pfam" id="PF00126">
    <property type="entry name" value="HTH_1"/>
    <property type="match status" value="1"/>
</dbReference>
<dbReference type="InterPro" id="IPR036388">
    <property type="entry name" value="WH-like_DNA-bd_sf"/>
</dbReference>
<keyword evidence="2" id="KW-0805">Transcription regulation</keyword>
<keyword evidence="7" id="KW-1185">Reference proteome</keyword>
<feature type="domain" description="HTH lysR-type" evidence="5">
    <location>
        <begin position="1"/>
        <end position="58"/>
    </location>
</feature>
<keyword evidence="4" id="KW-0804">Transcription</keyword>
<dbReference type="PROSITE" id="PS50931">
    <property type="entry name" value="HTH_LYSR"/>
    <property type="match status" value="1"/>
</dbReference>
<gene>
    <name evidence="6" type="ORF">GCM10011376_26370</name>
</gene>
<protein>
    <submittedName>
        <fullName evidence="6">LysR family transcriptional regulator</fullName>
    </submittedName>
</protein>
<reference evidence="7" key="1">
    <citation type="journal article" date="2019" name="Int. J. Syst. Evol. Microbiol.">
        <title>The Global Catalogue of Microorganisms (GCM) 10K type strain sequencing project: providing services to taxonomists for standard genome sequencing and annotation.</title>
        <authorList>
            <consortium name="The Broad Institute Genomics Platform"/>
            <consortium name="The Broad Institute Genome Sequencing Center for Infectious Disease"/>
            <person name="Wu L."/>
            <person name="Ma J."/>
        </authorList>
    </citation>
    <scope>NUCLEOTIDE SEQUENCE [LARGE SCALE GENOMIC DNA]</scope>
    <source>
        <strain evidence="7">CGMCC 1.12791</strain>
    </source>
</reference>
<dbReference type="Gene3D" id="3.40.190.10">
    <property type="entry name" value="Periplasmic binding protein-like II"/>
    <property type="match status" value="2"/>
</dbReference>
<dbReference type="InterPro" id="IPR005119">
    <property type="entry name" value="LysR_subst-bd"/>
</dbReference>
<dbReference type="Pfam" id="PF03466">
    <property type="entry name" value="LysR_substrate"/>
    <property type="match status" value="1"/>
</dbReference>
<keyword evidence="3" id="KW-0238">DNA-binding</keyword>
<dbReference type="RefSeq" id="WP_191279943.1">
    <property type="nucleotide sequence ID" value="NZ_BNAD01000007.1"/>
</dbReference>
<evidence type="ECO:0000256" key="2">
    <source>
        <dbReference type="ARBA" id="ARBA00023015"/>
    </source>
</evidence>
<dbReference type="Gene3D" id="1.10.10.10">
    <property type="entry name" value="Winged helix-like DNA-binding domain superfamily/Winged helix DNA-binding domain"/>
    <property type="match status" value="1"/>
</dbReference>
<sequence length="317" mass="34323">MDASQVRAFLAVAEELHFRRAAERLHMAQPPLTRTIKQLERELGTTLFDRNTRSVSLTPAGQAMLEPAREVLEALRRTTEAARSAERGEVGLVRVAFAGVSTHPLVATLARRVRSERPGIELELSSQNFALPAIQKLATRETDIALGRWDVLPDGIDSRVVMGDRLVLAVPATHRLADQEEVHFAELRGERLVTLPPDEGSVLTDRLRRLAEAQRFVPQVVQVAPDTQTALALVSAEVGCSLTLSSVAANQGDPHVTFVPVAASEGGGLPDVHLRAAWRADERSPAVRAVLDALLEVDQVDEPSVPPASPSSGSKVR</sequence>
<dbReference type="InterPro" id="IPR000847">
    <property type="entry name" value="LysR_HTH_N"/>
</dbReference>
<evidence type="ECO:0000256" key="1">
    <source>
        <dbReference type="ARBA" id="ARBA00009437"/>
    </source>
</evidence>
<evidence type="ECO:0000259" key="5">
    <source>
        <dbReference type="PROSITE" id="PS50931"/>
    </source>
</evidence>
<dbReference type="SUPFAM" id="SSF46785">
    <property type="entry name" value="Winged helix' DNA-binding domain"/>
    <property type="match status" value="1"/>
</dbReference>
<dbReference type="PRINTS" id="PR00039">
    <property type="entry name" value="HTHLYSR"/>
</dbReference>
<evidence type="ECO:0000313" key="6">
    <source>
        <dbReference type="EMBL" id="GHE18027.1"/>
    </source>
</evidence>
<dbReference type="EMBL" id="BNAD01000007">
    <property type="protein sequence ID" value="GHE18027.1"/>
    <property type="molecule type" value="Genomic_DNA"/>
</dbReference>
<evidence type="ECO:0000313" key="7">
    <source>
        <dbReference type="Proteomes" id="UP000597341"/>
    </source>
</evidence>
<comment type="similarity">
    <text evidence="1">Belongs to the LysR transcriptional regulatory family.</text>
</comment>
<comment type="caution">
    <text evidence="6">The sequence shown here is derived from an EMBL/GenBank/DDBJ whole genome shotgun (WGS) entry which is preliminary data.</text>
</comment>